<dbReference type="InterPro" id="IPR003594">
    <property type="entry name" value="HATPase_dom"/>
</dbReference>
<dbReference type="SUPFAM" id="SSF47384">
    <property type="entry name" value="Homodimeric domain of signal transducing histidine kinase"/>
    <property type="match status" value="1"/>
</dbReference>
<dbReference type="Gene3D" id="3.40.50.2300">
    <property type="match status" value="1"/>
</dbReference>
<reference evidence="11 12" key="1">
    <citation type="submission" date="2021-01" db="EMBL/GenBank/DDBJ databases">
        <title>Genomic Encyclopedia of Type Strains, Phase IV (KMG-IV): sequencing the most valuable type-strain genomes for metagenomic binning, comparative biology and taxonomic classification.</title>
        <authorList>
            <person name="Goeker M."/>
        </authorList>
    </citation>
    <scope>NUCLEOTIDE SEQUENCE [LARGE SCALE GENOMIC DNA]</scope>
    <source>
        <strain evidence="11 12">DSM 24436</strain>
    </source>
</reference>
<organism evidence="11 12">
    <name type="scientific">Fusibacter tunisiensis</name>
    <dbReference type="NCBI Taxonomy" id="1008308"/>
    <lineage>
        <taxon>Bacteria</taxon>
        <taxon>Bacillati</taxon>
        <taxon>Bacillota</taxon>
        <taxon>Clostridia</taxon>
        <taxon>Eubacteriales</taxon>
        <taxon>Eubacteriales Family XII. Incertae Sedis</taxon>
        <taxon>Fusibacter</taxon>
    </lineage>
</organism>
<dbReference type="InterPro" id="IPR011006">
    <property type="entry name" value="CheY-like_superfamily"/>
</dbReference>
<dbReference type="Pfam" id="PF00512">
    <property type="entry name" value="HisKA"/>
    <property type="match status" value="1"/>
</dbReference>
<protein>
    <recommendedName>
        <fullName evidence="3">Stage 0 sporulation protein A homolog</fullName>
        <ecNumber evidence="2">2.7.13.3</ecNumber>
    </recommendedName>
</protein>
<dbReference type="Gene3D" id="3.30.565.10">
    <property type="entry name" value="Histidine kinase-like ATPase, C-terminal domain"/>
    <property type="match status" value="1"/>
</dbReference>
<proteinExistence type="predicted"/>
<dbReference type="EC" id="2.7.13.3" evidence="2"/>
<evidence type="ECO:0000256" key="2">
    <source>
        <dbReference type="ARBA" id="ARBA00012438"/>
    </source>
</evidence>
<keyword evidence="12" id="KW-1185">Reference proteome</keyword>
<keyword evidence="4 8" id="KW-0597">Phosphoprotein</keyword>
<dbReference type="InterPro" id="IPR003661">
    <property type="entry name" value="HisK_dim/P_dom"/>
</dbReference>
<keyword evidence="5 11" id="KW-0808">Transferase</keyword>
<dbReference type="RefSeq" id="WP_204662923.1">
    <property type="nucleotide sequence ID" value="NZ_JAFBDT010000005.1"/>
</dbReference>
<dbReference type="SUPFAM" id="SSF52172">
    <property type="entry name" value="CheY-like"/>
    <property type="match status" value="1"/>
</dbReference>
<feature type="domain" description="Histidine kinase" evidence="9">
    <location>
        <begin position="164"/>
        <end position="394"/>
    </location>
</feature>
<comment type="catalytic activity">
    <reaction evidence="1">
        <text>ATP + protein L-histidine = ADP + protein N-phospho-L-histidine.</text>
        <dbReference type="EC" id="2.7.13.3"/>
    </reaction>
</comment>
<dbReference type="SMART" id="SM00388">
    <property type="entry name" value="HisKA"/>
    <property type="match status" value="1"/>
</dbReference>
<evidence type="ECO:0000256" key="8">
    <source>
        <dbReference type="PROSITE-ProRule" id="PRU00169"/>
    </source>
</evidence>
<evidence type="ECO:0000313" key="11">
    <source>
        <dbReference type="EMBL" id="MBM7561426.1"/>
    </source>
</evidence>
<dbReference type="InterPro" id="IPR001789">
    <property type="entry name" value="Sig_transdc_resp-reg_receiver"/>
</dbReference>
<gene>
    <name evidence="11" type="ORF">JOC49_000946</name>
</gene>
<dbReference type="PANTHER" id="PTHR43065">
    <property type="entry name" value="SENSOR HISTIDINE KINASE"/>
    <property type="match status" value="1"/>
</dbReference>
<feature type="modified residue" description="4-aspartylphosphate" evidence="8">
    <location>
        <position position="59"/>
    </location>
</feature>
<name>A0ABS2MPV6_9FIRM</name>
<dbReference type="Pfam" id="PF00072">
    <property type="entry name" value="Response_reg"/>
    <property type="match status" value="1"/>
</dbReference>
<keyword evidence="5 11" id="KW-0418">Kinase</keyword>
<evidence type="ECO:0000259" key="10">
    <source>
        <dbReference type="PROSITE" id="PS50110"/>
    </source>
</evidence>
<evidence type="ECO:0000313" key="12">
    <source>
        <dbReference type="Proteomes" id="UP000767854"/>
    </source>
</evidence>
<feature type="domain" description="Response regulatory" evidence="10">
    <location>
        <begin position="6"/>
        <end position="126"/>
    </location>
</feature>
<comment type="function">
    <text evidence="7">May play the central regulatory role in sporulation. It may be an element of the effector pathway responsible for the activation of sporulation genes in response to nutritional stress. Spo0A may act in concert with spo0H (a sigma factor) to control the expression of some genes that are critical to the sporulation process.</text>
</comment>
<evidence type="ECO:0000256" key="1">
    <source>
        <dbReference type="ARBA" id="ARBA00000085"/>
    </source>
</evidence>
<dbReference type="PROSITE" id="PS50110">
    <property type="entry name" value="RESPONSE_REGULATORY"/>
    <property type="match status" value="1"/>
</dbReference>
<dbReference type="EMBL" id="JAFBDT010000005">
    <property type="protein sequence ID" value="MBM7561426.1"/>
    <property type="molecule type" value="Genomic_DNA"/>
</dbReference>
<dbReference type="InterPro" id="IPR005467">
    <property type="entry name" value="His_kinase_dom"/>
</dbReference>
<comment type="caution">
    <text evidence="11">The sequence shown here is derived from an EMBL/GenBank/DDBJ whole genome shotgun (WGS) entry which is preliminary data.</text>
</comment>
<keyword evidence="6" id="KW-0902">Two-component regulatory system</keyword>
<dbReference type="PROSITE" id="PS50109">
    <property type="entry name" value="HIS_KIN"/>
    <property type="match status" value="1"/>
</dbReference>
<accession>A0ABS2MPV6</accession>
<evidence type="ECO:0000256" key="4">
    <source>
        <dbReference type="ARBA" id="ARBA00022553"/>
    </source>
</evidence>
<evidence type="ECO:0000259" key="9">
    <source>
        <dbReference type="PROSITE" id="PS50109"/>
    </source>
</evidence>
<dbReference type="SMART" id="SM00448">
    <property type="entry name" value="REC"/>
    <property type="match status" value="1"/>
</dbReference>
<sequence length="395" mass="44332">MKETIKVLIVDDSKLIRMTIRDLLNTHFTPQEMQIEMAEDGDQALALFGTYEPNIILLDIMMPKVDGIEVLMHLQERILKGEVQTIMITGMGDDQTLSKCFDLGASDFISKPIQDVALTSRLKGAIRQHHLIQSLNRLNQELTLAKNQMVQAEKMAAVGQLAAGIAHEINNPVGYISSNIHTLKKYYQNWKSGKNQHIFDLDTDIQEIFEDLAFGVDRIKEIVDSLRSFSRIDNISEINQFDVEQGIRDTLNVARHRYKYIADVQIEFGNVPLIYANGGKINQVFLNILINAADAIKSAQEEDGRTGQIRIETKYISQDETVEIKFVDNGTGMDEETLQRLYNPFFTTKPVGSGTGLGMSLSYDIVVHEHKGKIMAKSELGNGTEFTVLLPVGKA</sequence>
<dbReference type="GO" id="GO:0016301">
    <property type="term" value="F:kinase activity"/>
    <property type="evidence" value="ECO:0007669"/>
    <property type="project" value="UniProtKB-KW"/>
</dbReference>
<dbReference type="CDD" id="cd00082">
    <property type="entry name" value="HisKA"/>
    <property type="match status" value="1"/>
</dbReference>
<dbReference type="InterPro" id="IPR036097">
    <property type="entry name" value="HisK_dim/P_sf"/>
</dbReference>
<evidence type="ECO:0000256" key="3">
    <source>
        <dbReference type="ARBA" id="ARBA00018672"/>
    </source>
</evidence>
<dbReference type="Proteomes" id="UP000767854">
    <property type="component" value="Unassembled WGS sequence"/>
</dbReference>
<dbReference type="InterPro" id="IPR004358">
    <property type="entry name" value="Sig_transdc_His_kin-like_C"/>
</dbReference>
<dbReference type="PRINTS" id="PR00344">
    <property type="entry name" value="BCTRLSENSOR"/>
</dbReference>
<dbReference type="InterPro" id="IPR036890">
    <property type="entry name" value="HATPase_C_sf"/>
</dbReference>
<dbReference type="SUPFAM" id="SSF55874">
    <property type="entry name" value="ATPase domain of HSP90 chaperone/DNA topoisomerase II/histidine kinase"/>
    <property type="match status" value="1"/>
</dbReference>
<dbReference type="Gene3D" id="1.10.287.130">
    <property type="match status" value="1"/>
</dbReference>
<dbReference type="SMART" id="SM00387">
    <property type="entry name" value="HATPase_c"/>
    <property type="match status" value="1"/>
</dbReference>
<dbReference type="PANTHER" id="PTHR43065:SF50">
    <property type="entry name" value="HISTIDINE KINASE"/>
    <property type="match status" value="1"/>
</dbReference>
<evidence type="ECO:0000256" key="5">
    <source>
        <dbReference type="ARBA" id="ARBA00022777"/>
    </source>
</evidence>
<evidence type="ECO:0000256" key="6">
    <source>
        <dbReference type="ARBA" id="ARBA00023012"/>
    </source>
</evidence>
<evidence type="ECO:0000256" key="7">
    <source>
        <dbReference type="ARBA" id="ARBA00024867"/>
    </source>
</evidence>
<dbReference type="Pfam" id="PF02518">
    <property type="entry name" value="HATPase_c"/>
    <property type="match status" value="1"/>
</dbReference>